<accession>A0A1J4MRD0</accession>
<dbReference type="RefSeq" id="XP_067068648.1">
    <property type="nucleotide sequence ID" value="XM_067212709.1"/>
</dbReference>
<evidence type="ECO:0008006" key="3">
    <source>
        <dbReference type="Google" id="ProtNLM"/>
    </source>
</evidence>
<dbReference type="OrthoDB" id="339218at2759"/>
<dbReference type="GeneID" id="92366663"/>
<dbReference type="EMBL" id="LRBS01000050">
    <property type="protein sequence ID" value="OII76802.1"/>
    <property type="molecule type" value="Genomic_DNA"/>
</dbReference>
<protein>
    <recommendedName>
        <fullName evidence="3">F-box domain-containing protein</fullName>
    </recommendedName>
</protein>
<keyword evidence="2" id="KW-1185">Reference proteome</keyword>
<evidence type="ECO:0000313" key="2">
    <source>
        <dbReference type="Proteomes" id="UP000186804"/>
    </source>
</evidence>
<name>A0A1J4MRD0_9CRYT</name>
<dbReference type="VEuPathDB" id="CryptoDB:cand_024790"/>
<comment type="caution">
    <text evidence="1">The sequence shown here is derived from an EMBL/GenBank/DDBJ whole genome shotgun (WGS) entry which is preliminary data.</text>
</comment>
<proteinExistence type="predicted"/>
<dbReference type="Proteomes" id="UP000186804">
    <property type="component" value="Unassembled WGS sequence"/>
</dbReference>
<sequence>MVHFSSILYTGIYNILIDHLGLDDVLELTLVNKDWKLLLGDMNQKYWYKVAIQKFGLRVEFLVFSKQINWYSYFRCLNYSYLCKFLQNQNKHNEILLNSLKDVIVEHSRMCGLSFVQKQDYTFKDILYCKQEYNLEETNTINNRCIDENLLYRKLKRIELDLGGLGNGYIWNMEVLSITSQNITLKAECIQSRIPNWEMGQIIMGYIAVWGVINEDNYILLYHHKNPFHNYLINTEDINSSNLYGMKYFMSPISVFAGLQIILEKSEDKITFLITLHTTQIIEAIYEYMTSIQTQNNIYCDSSVLLYFSDYSEYMKNINEIQYKFSKDISNKYIKSININHPNITKNETPLFFQETNSLYIQLQIMDQRYNPQYIYGILKCKHISSNFTHLEAYISLNKQSNVIDMTQFYDIGVAIIDSSNGETLLGIIFPKMYSYYNKKYRKSKKVILYSFSRLYGIHVPIIDPPCFLTCKPNSILTRLEVIIIPKKNKFGRIVKVKISLNIQECKALLSYKRFKRIIGLSYNSQVNVLNNRKPNSPKKFIEKKTNIK</sequence>
<reference evidence="1 2" key="1">
    <citation type="submission" date="2016-10" db="EMBL/GenBank/DDBJ databases">
        <title>Reductive evolution of mitochondrial metabolism and differential evolution of invasion-related proteins in Cryptosporidium.</title>
        <authorList>
            <person name="Liu S."/>
            <person name="Roellig D.M."/>
            <person name="Guo Y."/>
            <person name="Li N."/>
            <person name="Frace M.A."/>
            <person name="Tang K."/>
            <person name="Zhang L."/>
            <person name="Feng Y."/>
            <person name="Xiao L."/>
        </authorList>
    </citation>
    <scope>NUCLEOTIDE SEQUENCE [LARGE SCALE GENOMIC DNA]</scope>
    <source>
        <strain evidence="1">30847</strain>
    </source>
</reference>
<organism evidence="1 2">
    <name type="scientific">Cryptosporidium andersoni</name>
    <dbReference type="NCBI Taxonomy" id="117008"/>
    <lineage>
        <taxon>Eukaryota</taxon>
        <taxon>Sar</taxon>
        <taxon>Alveolata</taxon>
        <taxon>Apicomplexa</taxon>
        <taxon>Conoidasida</taxon>
        <taxon>Coccidia</taxon>
        <taxon>Eucoccidiorida</taxon>
        <taxon>Eimeriorina</taxon>
        <taxon>Cryptosporidiidae</taxon>
        <taxon>Cryptosporidium</taxon>
    </lineage>
</organism>
<evidence type="ECO:0000313" key="1">
    <source>
        <dbReference type="EMBL" id="OII76802.1"/>
    </source>
</evidence>
<dbReference type="AlphaFoldDB" id="A0A1J4MRD0"/>
<gene>
    <name evidence="1" type="ORF">cand_024790</name>
</gene>